<dbReference type="InterPro" id="IPR004827">
    <property type="entry name" value="bZIP"/>
</dbReference>
<evidence type="ECO:0000313" key="9">
    <source>
        <dbReference type="EMBL" id="KAJ9593429.1"/>
    </source>
</evidence>
<evidence type="ECO:0000256" key="5">
    <source>
        <dbReference type="ARBA" id="ARBA00023242"/>
    </source>
</evidence>
<evidence type="ECO:0000256" key="2">
    <source>
        <dbReference type="ARBA" id="ARBA00023015"/>
    </source>
</evidence>
<proteinExistence type="predicted"/>
<keyword evidence="4" id="KW-0804">Transcription</keyword>
<keyword evidence="6" id="KW-0175">Coiled coil</keyword>
<dbReference type="GO" id="GO:0000978">
    <property type="term" value="F:RNA polymerase II cis-regulatory region sequence-specific DNA binding"/>
    <property type="evidence" value="ECO:0007669"/>
    <property type="project" value="TreeGrafter"/>
</dbReference>
<dbReference type="PROSITE" id="PS50217">
    <property type="entry name" value="BZIP"/>
    <property type="match status" value="1"/>
</dbReference>
<organism evidence="9 10">
    <name type="scientific">Diploptera punctata</name>
    <name type="common">Pacific beetle cockroach</name>
    <dbReference type="NCBI Taxonomy" id="6984"/>
    <lineage>
        <taxon>Eukaryota</taxon>
        <taxon>Metazoa</taxon>
        <taxon>Ecdysozoa</taxon>
        <taxon>Arthropoda</taxon>
        <taxon>Hexapoda</taxon>
        <taxon>Insecta</taxon>
        <taxon>Pterygota</taxon>
        <taxon>Neoptera</taxon>
        <taxon>Polyneoptera</taxon>
        <taxon>Dictyoptera</taxon>
        <taxon>Blattodea</taxon>
        <taxon>Blaberoidea</taxon>
        <taxon>Blaberidae</taxon>
        <taxon>Diplopterinae</taxon>
        <taxon>Diploptera</taxon>
    </lineage>
</organism>
<protein>
    <recommendedName>
        <fullName evidence="8">BZIP domain-containing protein</fullName>
    </recommendedName>
</protein>
<gene>
    <name evidence="9" type="ORF">L9F63_015015</name>
</gene>
<evidence type="ECO:0000256" key="1">
    <source>
        <dbReference type="ARBA" id="ARBA00004648"/>
    </source>
</evidence>
<dbReference type="GO" id="GO:0005789">
    <property type="term" value="C:endoplasmic reticulum membrane"/>
    <property type="evidence" value="ECO:0007669"/>
    <property type="project" value="UniProtKB-SubCell"/>
</dbReference>
<dbReference type="InterPro" id="IPR046347">
    <property type="entry name" value="bZIP_sf"/>
</dbReference>
<keyword evidence="2" id="KW-0805">Transcription regulation</keyword>
<accession>A0AAD8EKQ0</accession>
<dbReference type="Gene3D" id="1.20.5.170">
    <property type="match status" value="1"/>
</dbReference>
<feature type="region of interest" description="Disordered" evidence="7">
    <location>
        <begin position="257"/>
        <end position="277"/>
    </location>
</feature>
<dbReference type="GO" id="GO:0005634">
    <property type="term" value="C:nucleus"/>
    <property type="evidence" value="ECO:0007669"/>
    <property type="project" value="TreeGrafter"/>
</dbReference>
<dbReference type="GO" id="GO:0000981">
    <property type="term" value="F:DNA-binding transcription factor activity, RNA polymerase II-specific"/>
    <property type="evidence" value="ECO:0007669"/>
    <property type="project" value="TreeGrafter"/>
</dbReference>
<dbReference type="PANTHER" id="PTHR45996:SF3">
    <property type="entry name" value="CREB-H TRANSCRIPTION FACTOR HOMOLOG LET-607"/>
    <property type="match status" value="1"/>
</dbReference>
<feature type="coiled-coil region" evidence="6">
    <location>
        <begin position="329"/>
        <end position="356"/>
    </location>
</feature>
<dbReference type="CDD" id="cd14689">
    <property type="entry name" value="bZIP_CREB3"/>
    <property type="match status" value="1"/>
</dbReference>
<dbReference type="AlphaFoldDB" id="A0AAD8EKQ0"/>
<keyword evidence="3" id="KW-0238">DNA-binding</keyword>
<name>A0AAD8EKQ0_DIPPU</name>
<evidence type="ECO:0000256" key="4">
    <source>
        <dbReference type="ARBA" id="ARBA00023163"/>
    </source>
</evidence>
<keyword evidence="10" id="KW-1185">Reference proteome</keyword>
<reference evidence="9" key="2">
    <citation type="submission" date="2023-05" db="EMBL/GenBank/DDBJ databases">
        <authorList>
            <person name="Fouks B."/>
        </authorList>
    </citation>
    <scope>NUCLEOTIDE SEQUENCE</scope>
    <source>
        <strain evidence="9">Stay&amp;Tobe</strain>
        <tissue evidence="9">Testes</tissue>
    </source>
</reference>
<feature type="domain" description="BZIP" evidence="8">
    <location>
        <begin position="311"/>
        <end position="374"/>
    </location>
</feature>
<dbReference type="SUPFAM" id="SSF57959">
    <property type="entry name" value="Leucine zipper domain"/>
    <property type="match status" value="1"/>
</dbReference>
<evidence type="ECO:0000256" key="6">
    <source>
        <dbReference type="SAM" id="Coils"/>
    </source>
</evidence>
<reference evidence="9" key="1">
    <citation type="journal article" date="2023" name="IScience">
        <title>Live-bearing cockroach genome reveals convergent evolutionary mechanisms linked to viviparity in insects and beyond.</title>
        <authorList>
            <person name="Fouks B."/>
            <person name="Harrison M.C."/>
            <person name="Mikhailova A.A."/>
            <person name="Marchal E."/>
            <person name="English S."/>
            <person name="Carruthers M."/>
            <person name="Jennings E.C."/>
            <person name="Chiamaka E.L."/>
            <person name="Frigard R.A."/>
            <person name="Pippel M."/>
            <person name="Attardo G.M."/>
            <person name="Benoit J.B."/>
            <person name="Bornberg-Bauer E."/>
            <person name="Tobe S.S."/>
        </authorList>
    </citation>
    <scope>NUCLEOTIDE SEQUENCE</scope>
    <source>
        <strain evidence="9">Stay&amp;Tobe</strain>
    </source>
</reference>
<dbReference type="SMART" id="SM00338">
    <property type="entry name" value="BRLZ"/>
    <property type="match status" value="1"/>
</dbReference>
<evidence type="ECO:0000259" key="8">
    <source>
        <dbReference type="PROSITE" id="PS50217"/>
    </source>
</evidence>
<dbReference type="InterPro" id="IPR051381">
    <property type="entry name" value="CREB_ATF_subfamily"/>
</dbReference>
<dbReference type="Proteomes" id="UP001233999">
    <property type="component" value="Unassembled WGS sequence"/>
</dbReference>
<evidence type="ECO:0000256" key="3">
    <source>
        <dbReference type="ARBA" id="ARBA00023125"/>
    </source>
</evidence>
<feature type="compositionally biased region" description="Low complexity" evidence="7">
    <location>
        <begin position="108"/>
        <end position="122"/>
    </location>
</feature>
<sequence>MSVPTDLSLMDFLFEREDPILGLSEKDIIGRSDQKDGDGMATESWPTNPDEFLDSILRYENHHLRFWMMESYVPAPASSCSDSGVSSDQQLSPMLHEIEDDDKGDILSSLSSASESSPMAASQIYSDQEGSVQEDIEIDSSVFNIIDTSSLGEVKVEDNQAIIRMNVLTSPQQTEVVTPVRQVIRVTPVSGNPRSILLPVSLKDVKDIKTIKIINASSPTIRKQSGITSVRLNTTSRATLQTKPILVKSTVPQDDIISVTSSKESMSEETGDESDSQYPRLQLTQEEKRLLQKEGVRLPSHYPLTKHEERELKRIRRKIRNKISAQDSRKRKKEYIDGLEERVKQCTEENLHLVKRIKVLQTQNQSLATQLKKLQLYWLVELPRLHSQPHVSWYFSCPWLSLWLQILG</sequence>
<dbReference type="PANTHER" id="PTHR45996">
    <property type="entry name" value="AGAP001464-PB"/>
    <property type="match status" value="1"/>
</dbReference>
<dbReference type="Pfam" id="PF00170">
    <property type="entry name" value="bZIP_1"/>
    <property type="match status" value="1"/>
</dbReference>
<comment type="subcellular location">
    <subcellularLocation>
        <location evidence="1">Endoplasmic reticulum membrane</location>
        <topology evidence="1">Single-pass type II membrane protein</topology>
    </subcellularLocation>
</comment>
<evidence type="ECO:0000313" key="10">
    <source>
        <dbReference type="Proteomes" id="UP001233999"/>
    </source>
</evidence>
<keyword evidence="5" id="KW-0539">Nucleus</keyword>
<feature type="region of interest" description="Disordered" evidence="7">
    <location>
        <begin position="105"/>
        <end position="131"/>
    </location>
</feature>
<dbReference type="EMBL" id="JASPKZ010003441">
    <property type="protein sequence ID" value="KAJ9593429.1"/>
    <property type="molecule type" value="Genomic_DNA"/>
</dbReference>
<evidence type="ECO:0000256" key="7">
    <source>
        <dbReference type="SAM" id="MobiDB-lite"/>
    </source>
</evidence>
<comment type="caution">
    <text evidence="9">The sequence shown here is derived from an EMBL/GenBank/DDBJ whole genome shotgun (WGS) entry which is preliminary data.</text>
</comment>